<dbReference type="OMA" id="HWERENA"/>
<feature type="region of interest" description="Disordered" evidence="1">
    <location>
        <begin position="220"/>
        <end position="279"/>
    </location>
</feature>
<feature type="compositionally biased region" description="Basic and acidic residues" evidence="1">
    <location>
        <begin position="220"/>
        <end position="233"/>
    </location>
</feature>
<organism evidence="2 3">
    <name type="scientific">Trametes versicolor (strain FP-101664)</name>
    <name type="common">White-rot fungus</name>
    <name type="synonym">Coriolus versicolor</name>
    <dbReference type="NCBI Taxonomy" id="717944"/>
    <lineage>
        <taxon>Eukaryota</taxon>
        <taxon>Fungi</taxon>
        <taxon>Dikarya</taxon>
        <taxon>Basidiomycota</taxon>
        <taxon>Agaricomycotina</taxon>
        <taxon>Agaricomycetes</taxon>
        <taxon>Polyporales</taxon>
        <taxon>Polyporaceae</taxon>
        <taxon>Trametes</taxon>
    </lineage>
</organism>
<feature type="compositionally biased region" description="Pro residues" evidence="1">
    <location>
        <begin position="338"/>
        <end position="349"/>
    </location>
</feature>
<evidence type="ECO:0000313" key="3">
    <source>
        <dbReference type="Proteomes" id="UP000054317"/>
    </source>
</evidence>
<protein>
    <submittedName>
        <fullName evidence="2">Uncharacterized protein</fullName>
    </submittedName>
</protein>
<feature type="region of interest" description="Disordered" evidence="1">
    <location>
        <begin position="297"/>
        <end position="358"/>
    </location>
</feature>
<evidence type="ECO:0000313" key="2">
    <source>
        <dbReference type="EMBL" id="EIW51214.1"/>
    </source>
</evidence>
<feature type="non-terminal residue" evidence="2">
    <location>
        <position position="358"/>
    </location>
</feature>
<dbReference type="AlphaFoldDB" id="R7S8D4"/>
<proteinExistence type="predicted"/>
<accession>R7S8D4</accession>
<reference evidence="3" key="1">
    <citation type="journal article" date="2012" name="Science">
        <title>The Paleozoic origin of enzymatic lignin decomposition reconstructed from 31 fungal genomes.</title>
        <authorList>
            <person name="Floudas D."/>
            <person name="Binder M."/>
            <person name="Riley R."/>
            <person name="Barry K."/>
            <person name="Blanchette R.A."/>
            <person name="Henrissat B."/>
            <person name="Martinez A.T."/>
            <person name="Otillar R."/>
            <person name="Spatafora J.W."/>
            <person name="Yadav J.S."/>
            <person name="Aerts A."/>
            <person name="Benoit I."/>
            <person name="Boyd A."/>
            <person name="Carlson A."/>
            <person name="Copeland A."/>
            <person name="Coutinho P.M."/>
            <person name="de Vries R.P."/>
            <person name="Ferreira P."/>
            <person name="Findley K."/>
            <person name="Foster B."/>
            <person name="Gaskell J."/>
            <person name="Glotzer D."/>
            <person name="Gorecki P."/>
            <person name="Heitman J."/>
            <person name="Hesse C."/>
            <person name="Hori C."/>
            <person name="Igarashi K."/>
            <person name="Jurgens J.A."/>
            <person name="Kallen N."/>
            <person name="Kersten P."/>
            <person name="Kohler A."/>
            <person name="Kuees U."/>
            <person name="Kumar T.K.A."/>
            <person name="Kuo A."/>
            <person name="LaButti K."/>
            <person name="Larrondo L.F."/>
            <person name="Lindquist E."/>
            <person name="Ling A."/>
            <person name="Lombard V."/>
            <person name="Lucas S."/>
            <person name="Lundell T."/>
            <person name="Martin R."/>
            <person name="McLaughlin D.J."/>
            <person name="Morgenstern I."/>
            <person name="Morin E."/>
            <person name="Murat C."/>
            <person name="Nagy L.G."/>
            <person name="Nolan M."/>
            <person name="Ohm R.A."/>
            <person name="Patyshakuliyeva A."/>
            <person name="Rokas A."/>
            <person name="Ruiz-Duenas F.J."/>
            <person name="Sabat G."/>
            <person name="Salamov A."/>
            <person name="Samejima M."/>
            <person name="Schmutz J."/>
            <person name="Slot J.C."/>
            <person name="St John F."/>
            <person name="Stenlid J."/>
            <person name="Sun H."/>
            <person name="Sun S."/>
            <person name="Syed K."/>
            <person name="Tsang A."/>
            <person name="Wiebenga A."/>
            <person name="Young D."/>
            <person name="Pisabarro A."/>
            <person name="Eastwood D.C."/>
            <person name="Martin F."/>
            <person name="Cullen D."/>
            <person name="Grigoriev I.V."/>
            <person name="Hibbett D.S."/>
        </authorList>
    </citation>
    <scope>NUCLEOTIDE SEQUENCE [LARGE SCALE GENOMIC DNA]</scope>
    <source>
        <strain evidence="3">FP-101664</strain>
    </source>
</reference>
<feature type="compositionally biased region" description="Acidic residues" evidence="1">
    <location>
        <begin position="262"/>
        <end position="272"/>
    </location>
</feature>
<dbReference type="RefSeq" id="XP_008045902.1">
    <property type="nucleotide sequence ID" value="XM_008047711.1"/>
</dbReference>
<sequence>MSLSGYRLTGPPQIHLPVLSVAYDAHPLKRKRSDLRKGPFLWGMDPLERDAPFRSLRLPILFPPVKRDTDRPDACPPSPALTEIIDDVSEDGGPCMERAKAAGVKVRDFAYEPLPKGPDPRAPDVWEKATSALIMHDHYIRLSSEDAAKIRLSGRDLYRLRQLGWVTKREEDEYWYEEDRKAMADYMARPLGPYPFCIPKGVKKPTAAYRATLRLETVSKLKSESSSKADEVTPKAGGAPRKPAPKPEPEPEEDPSKVIDMSDLDDMDDMDDGPPRMDPRLMNAIAWKLGEAYDSSAAAANNADASHVDNADASHVDNADTSHVDKKRRLSAPATPQSTPPASPAPAPGPVRMSSRTA</sequence>
<gene>
    <name evidence="2" type="ORF">TRAVEDRAFT_54771</name>
</gene>
<evidence type="ECO:0000256" key="1">
    <source>
        <dbReference type="SAM" id="MobiDB-lite"/>
    </source>
</evidence>
<dbReference type="GeneID" id="19417529"/>
<feature type="compositionally biased region" description="Basic and acidic residues" evidence="1">
    <location>
        <begin position="245"/>
        <end position="257"/>
    </location>
</feature>
<keyword evidence="3" id="KW-1185">Reference proteome</keyword>
<dbReference type="OrthoDB" id="3244491at2759"/>
<dbReference type="EMBL" id="JH711944">
    <property type="protein sequence ID" value="EIW51214.1"/>
    <property type="molecule type" value="Genomic_DNA"/>
</dbReference>
<dbReference type="KEGG" id="tvs:TRAVEDRAFT_54771"/>
<dbReference type="Proteomes" id="UP000054317">
    <property type="component" value="Unassembled WGS sequence"/>
</dbReference>
<name>R7S8D4_TRAVS</name>
<feature type="compositionally biased region" description="Basic and acidic residues" evidence="1">
    <location>
        <begin position="306"/>
        <end position="324"/>
    </location>
</feature>